<evidence type="ECO:0000259" key="11">
    <source>
        <dbReference type="Pfam" id="PF08161"/>
    </source>
</evidence>
<dbReference type="SUPFAM" id="SSF48371">
    <property type="entry name" value="ARM repeat"/>
    <property type="match status" value="1"/>
</dbReference>
<feature type="binding site" evidence="8">
    <location>
        <position position="1804"/>
    </location>
    <ligand>
        <name>[4Fe-4S] cluster</name>
        <dbReference type="ChEBI" id="CHEBI:49883"/>
        <label>1</label>
    </ligand>
</feature>
<dbReference type="InterPro" id="IPR016024">
    <property type="entry name" value="ARM-type_fold"/>
</dbReference>
<feature type="chain" id="PRO_5029546900" description="Cytosolic Fe-S cluster assembly factor NUBP1 homolog" evidence="10">
    <location>
        <begin position="20"/>
        <end position="2126"/>
    </location>
</feature>
<dbReference type="GO" id="GO:0046872">
    <property type="term" value="F:metal ion binding"/>
    <property type="evidence" value="ECO:0007669"/>
    <property type="project" value="UniProtKB-KW"/>
</dbReference>
<evidence type="ECO:0000256" key="10">
    <source>
        <dbReference type="SAM" id="SignalP"/>
    </source>
</evidence>
<accession>A0A7J6UE03</accession>
<dbReference type="HAMAP" id="MF_02040">
    <property type="entry name" value="Mrp_NBP35"/>
    <property type="match status" value="1"/>
</dbReference>
<dbReference type="InterPro" id="IPR028601">
    <property type="entry name" value="NUBP1/Nbp35"/>
</dbReference>
<evidence type="ECO:0000256" key="3">
    <source>
        <dbReference type="ARBA" id="ARBA00022723"/>
    </source>
</evidence>
<evidence type="ECO:0000256" key="9">
    <source>
        <dbReference type="SAM" id="MobiDB-lite"/>
    </source>
</evidence>
<comment type="function">
    <text evidence="8">Component of the cytosolic iron-sulfur (Fe/S) protein assembly (CIA) machinery. Required for maturation of extramitochondrial Fe-S proteins. The NUBP1-NUBP2 heterotetramer forms a Fe-S scaffold complex, mediating the de novo assembly of an Fe-S cluster and its transfer to target apoproteins.</text>
</comment>
<feature type="compositionally biased region" description="Polar residues" evidence="9">
    <location>
        <begin position="1522"/>
        <end position="1531"/>
    </location>
</feature>
<name>A0A7J6UE03_PEROL</name>
<keyword evidence="2 8" id="KW-0963">Cytoplasm</keyword>
<dbReference type="InterPro" id="IPR043757">
    <property type="entry name" value="DUF5703_N"/>
</dbReference>
<comment type="similarity">
    <text evidence="8">Belongs to the Mrp/NBP35 ATP-binding proteins family. NUBP1/NBP35 subfamily.</text>
</comment>
<organism evidence="13 14">
    <name type="scientific">Perkinsus olseni</name>
    <name type="common">Perkinsus atlanticus</name>
    <dbReference type="NCBI Taxonomy" id="32597"/>
    <lineage>
        <taxon>Eukaryota</taxon>
        <taxon>Sar</taxon>
        <taxon>Alveolata</taxon>
        <taxon>Perkinsozoa</taxon>
        <taxon>Perkinsea</taxon>
        <taxon>Perkinsida</taxon>
        <taxon>Perkinsidae</taxon>
        <taxon>Perkinsus</taxon>
    </lineage>
</organism>
<dbReference type="GO" id="GO:0005524">
    <property type="term" value="F:ATP binding"/>
    <property type="evidence" value="ECO:0007669"/>
    <property type="project" value="UniProtKB-KW"/>
</dbReference>
<feature type="region of interest" description="Disordered" evidence="9">
    <location>
        <begin position="1769"/>
        <end position="1795"/>
    </location>
</feature>
<feature type="binding site" evidence="8">
    <location>
        <position position="1807"/>
    </location>
    <ligand>
        <name>[4Fe-4S] cluster</name>
        <dbReference type="ChEBI" id="CHEBI:49883"/>
        <label>1</label>
    </ligand>
</feature>
<dbReference type="GO" id="GO:0016226">
    <property type="term" value="P:iron-sulfur cluster assembly"/>
    <property type="evidence" value="ECO:0007669"/>
    <property type="project" value="UniProtKB-UniRule"/>
</dbReference>
<evidence type="ECO:0000256" key="2">
    <source>
        <dbReference type="ARBA" id="ARBA00022490"/>
    </source>
</evidence>
<feature type="binding site" evidence="8">
    <location>
        <position position="1813"/>
    </location>
    <ligand>
        <name>[4Fe-4S] cluster</name>
        <dbReference type="ChEBI" id="CHEBI:49883"/>
        <label>1</label>
    </ligand>
</feature>
<sequence>MMIVFAAVLSSSIVLSSISIPPPTVTWDGLSPEDNATTYMNSMPIGNGGLAANVFVDNKNTTGPVLIGLLIADQRSWNEAGEFVKVGKVTLDLTPSPWASGPDTPFKQVLDAGTGSVRLEIGNGPSMTTVEAFVDAHEDVIVLDVASTTAINVTVATELLRPKAFQVRPLFHCRSYNVSADFYVNDSASGDLLGWAHANTQSDYITSVLKTLNLESLEGVIEDRVANRSTVAIWRFGRFMVPAGSSGALRTLQATRNFSMVIGVVTSEQGFVPAFQKARRLSSEYNTSTAMSMHKGWWSEFWNRNWIEVTGPNASEVNDKSALQRYLQGIQARQPFPIKFNGMLFTAQRDRPDYNKWGGLNWWQNARMPYYSMFASGDSDMVDAALFQAFLSTFEYAKMKTKVYYPNMTGPVAYWDEYNHPLLGSTHPMSYGCGREGRALGLPVWYSLDPPNHYNLQGGLDLGMLILDHFAWTGDAAALARNLPVVDAVVNFYSQWRPERDDNGKMVLFPSQALETWICFGYENMKAGVNCTLNDMPTVAGLRAVVARLEALPSEHTTAEQRQRWQALRGVLPPLPLTQARTGGRKLAPCEACGEGPSNFENADLYAVHPYRCLTAKDGGEDLEVARAAYRERRFTSDEGWNQNVMDAALLGLAMEAREMLIARAAYGPPEGYRFSAFGQQLQDWHPSLDHYSVMRNALTYMLLQPVDNSEGDMLLFPAWPCDWDVSVKLWGPRRTVIHARMVGGVVTDFRVDPPSRNSSVRVLPCQVQSPSTRPPATTAWPSSNSILQNSASGSALLSQQQQSPVVMPAAPASTSDTPNVVHGFLGALAEAATASIKGDDAKVPADRAMSLIESLKNATVKPQWATLLFPVLGDLLQGLRKEMEAPKRVALLSSHPVWGALIDFVFNTAVLSGTPNDLLSATAAYRKGAPKKVNTTRAAVDAGVELLLTFSASAVLRAAPLRIVSSGSSEDPAARLWRLLGAKDTSEFSVETRLWLLPLIRTTGGCGCQLSDWVTIMLPAAVFVNNVAKSNESVDPTRARKLFTVVEQLWEVLPSMIDGCVDLPQALTMQNSILGKTILGAATTRNQRTPEVQESALRAMRVLGEECSRRWPDRDQNAPKEVLAVGDKFINPLCSMYMGESSVKLRDLLVEAITAVAKSCCTLQVLQTVFTNVTKQLVQESQKDSTDVVSDLSELCLALLPAVPASGRQLVVGKVFTPLMKNPSAPARLQKAAYRATRIAVEAGDFSNTVEALLQLLGTVPSSAQTIKHRLLLARSLLQSVEGEQEKPVLAALIPEAMVATRDPGAQVRILGWTLLTDACRRCAASGDSLLALINIVCAGLAGSSVDMVCASVETLGLVVEQCWPMDGDVSTAPASNPFAASAAPSESTQRASLLREVVKTVMLIRADGRAIEKPLFKSLLLFTRSCLRVGDGLNAECLLMYHKLTLSAEGRNQMQLKMGMRRLMEKLGKRVGWAELAAATPEGHRPLVKHVQKQLERERRRRIMERSAAAAAGDDERKANGSTAEGQSTSDESSEDEEDERRRVAKSSTGKANFIIDEAGDEPLDLLGHGGQKGVRESDGRRRKSALGSKMLKEEDGKIIVEVPEETAGQKKSSEKLEETDSKKKGLGRLAEIRAAKKGARRARLQHDVKGLDQCAPGAKNRGSGDAQRQAAVLQPYAYVRLNPKLVKEKFKSESIRSIDRVVKAGEEEKKKARIVSKKSKLSISKSNNRVLGAAVGAGVALWASSDFLPAIQDRYQLYQLRRRQQKAAASAGQSPSSEVPENAPESCPGVGSDAAGKADGCAGCPNQKACASGAGKEEDPMVNEVAYKLRNVKRKILILSGKGGVGKSTVSSQLAFTLANSDRDVGLLDVDICGPSIPRMLGINDGEVHQSAEGWQPVYVDDRLAVMSIGFMLTNKDDAIAWRGPRKHGLIRQFLTDVTWGNLDVLLVDTPPGTSDEHLSMVNYLKDCQPDGAVLVTTPQEVALQDVRKEINFCRGVGLPIIGVIENMSGFECPCCGKVSEIFMPNTGGAKQMCKDMDVPFLGSIPLNNELQAACEKGLPIIGLGPDSKPAQAVKEISEKIMQKVEERPVVKGAYGFLLSTPTDERNCTGFSMHYHIMLGRRP</sequence>
<dbReference type="GO" id="GO:0005975">
    <property type="term" value="P:carbohydrate metabolic process"/>
    <property type="evidence" value="ECO:0007669"/>
    <property type="project" value="InterPro"/>
</dbReference>
<keyword evidence="7 8" id="KW-0411">Iron-sulfur</keyword>
<dbReference type="Proteomes" id="UP000574390">
    <property type="component" value="Unassembled WGS sequence"/>
</dbReference>
<gene>
    <name evidence="13" type="ORF">FOZ62_014612</name>
</gene>
<dbReference type="GO" id="GO:0005829">
    <property type="term" value="C:cytosol"/>
    <property type="evidence" value="ECO:0007669"/>
    <property type="project" value="TreeGrafter"/>
</dbReference>
<feature type="region of interest" description="Disordered" evidence="9">
    <location>
        <begin position="1507"/>
        <end position="1593"/>
    </location>
</feature>
<dbReference type="PANTHER" id="PTHR23264:SF19">
    <property type="entry name" value="CYTOSOLIC FE-S CLUSTER ASSEMBLY FACTOR NUBP2"/>
    <property type="match status" value="1"/>
</dbReference>
<dbReference type="InterPro" id="IPR012978">
    <property type="entry name" value="HEAT_RRP12"/>
</dbReference>
<evidence type="ECO:0000256" key="1">
    <source>
        <dbReference type="ARBA" id="ARBA00022485"/>
    </source>
</evidence>
<proteinExistence type="inferred from homology"/>
<comment type="subunit">
    <text evidence="8">Heterotetramer of 2 NUBP1 and 2 NUBP2 chains.</text>
</comment>
<comment type="subcellular location">
    <subcellularLocation>
        <location evidence="8">Cytoplasm</location>
    </subcellularLocation>
</comment>
<dbReference type="Gene3D" id="1.50.10.10">
    <property type="match status" value="1"/>
</dbReference>
<dbReference type="EMBL" id="JABANM010000741">
    <property type="protein sequence ID" value="KAF4755447.1"/>
    <property type="molecule type" value="Genomic_DNA"/>
</dbReference>
<dbReference type="CDD" id="cd02037">
    <property type="entry name" value="Mrp_NBP35"/>
    <property type="match status" value="1"/>
</dbReference>
<evidence type="ECO:0000313" key="13">
    <source>
        <dbReference type="EMBL" id="KAF4755447.1"/>
    </source>
</evidence>
<feature type="domain" description="DUF5703" evidence="12">
    <location>
        <begin position="38"/>
        <end position="307"/>
    </location>
</feature>
<dbReference type="PROSITE" id="PS01215">
    <property type="entry name" value="MRP"/>
    <property type="match status" value="1"/>
</dbReference>
<keyword evidence="4 8" id="KW-0547">Nucleotide-binding</keyword>
<feature type="signal peptide" evidence="10">
    <location>
        <begin position="1"/>
        <end position="19"/>
    </location>
</feature>
<evidence type="ECO:0000256" key="8">
    <source>
        <dbReference type="HAMAP-Rule" id="MF_03038"/>
    </source>
</evidence>
<dbReference type="Pfam" id="PF18961">
    <property type="entry name" value="DUF5703_N"/>
    <property type="match status" value="1"/>
</dbReference>
<dbReference type="InterPro" id="IPR033756">
    <property type="entry name" value="YlxH/NBP35"/>
</dbReference>
<feature type="binding site" evidence="8">
    <location>
        <begin position="1844"/>
        <end position="1851"/>
    </location>
    <ligand>
        <name>ATP</name>
        <dbReference type="ChEBI" id="CHEBI:30616"/>
    </ligand>
</feature>
<keyword evidence="1 8" id="KW-0004">4Fe-4S</keyword>
<evidence type="ECO:0000256" key="5">
    <source>
        <dbReference type="ARBA" id="ARBA00022840"/>
    </source>
</evidence>
<feature type="region of interest" description="Disordered" evidence="9">
    <location>
        <begin position="1605"/>
        <end position="1625"/>
    </location>
</feature>
<dbReference type="InterPro" id="IPR000808">
    <property type="entry name" value="Mrp-like_CS"/>
</dbReference>
<dbReference type="GO" id="GO:0140663">
    <property type="term" value="F:ATP-dependent FeS chaperone activity"/>
    <property type="evidence" value="ECO:0007669"/>
    <property type="project" value="InterPro"/>
</dbReference>
<dbReference type="PANTHER" id="PTHR23264">
    <property type="entry name" value="NUCLEOTIDE-BINDING PROTEIN NBP35 YEAST -RELATED"/>
    <property type="match status" value="1"/>
</dbReference>
<dbReference type="SUPFAM" id="SSF52540">
    <property type="entry name" value="P-loop containing nucleoside triphosphate hydrolases"/>
    <property type="match status" value="1"/>
</dbReference>
<keyword evidence="6 8" id="KW-0408">Iron</keyword>
<feature type="compositionally biased region" description="Basic and acidic residues" evidence="9">
    <location>
        <begin position="1610"/>
        <end position="1625"/>
    </location>
</feature>
<keyword evidence="5 8" id="KW-0067">ATP-binding</keyword>
<dbReference type="InterPro" id="IPR019591">
    <property type="entry name" value="Mrp/NBP35_ATP-bd"/>
</dbReference>
<dbReference type="GO" id="GO:0051539">
    <property type="term" value="F:4 iron, 4 sulfur cluster binding"/>
    <property type="evidence" value="ECO:0007669"/>
    <property type="project" value="UniProtKB-UniRule"/>
</dbReference>
<evidence type="ECO:0000313" key="14">
    <source>
        <dbReference type="Proteomes" id="UP000574390"/>
    </source>
</evidence>
<comment type="cofactor">
    <cofactor evidence="8">
        <name>[4Fe-4S] cluster</name>
        <dbReference type="ChEBI" id="CHEBI:49883"/>
    </cofactor>
    <text evidence="8">Binds 4 [4Fe-4S] clusters per heterotetramer. Contains two stable clusters in the N-termini of NUBP1 and two labile, bridging clusters between subunits of the NUBP1-NUBP2 heterotetramer.</text>
</comment>
<dbReference type="InterPro" id="IPR027417">
    <property type="entry name" value="P-loop_NTPase"/>
</dbReference>
<comment type="caution">
    <text evidence="13">The sequence shown here is derived from an EMBL/GenBank/DDBJ whole genome shotgun (WGS) entry which is preliminary data.</text>
</comment>
<keyword evidence="3 8" id="KW-0479">Metal-binding</keyword>
<dbReference type="InterPro" id="IPR012341">
    <property type="entry name" value="6hp_glycosidase-like_sf"/>
</dbReference>
<protein>
    <recommendedName>
        <fullName evidence="8">Cytosolic Fe-S cluster assembly factor NUBP1 homolog</fullName>
    </recommendedName>
</protein>
<dbReference type="Gene3D" id="3.40.50.300">
    <property type="entry name" value="P-loop containing nucleotide triphosphate hydrolases"/>
    <property type="match status" value="1"/>
</dbReference>
<evidence type="ECO:0000256" key="4">
    <source>
        <dbReference type="ARBA" id="ARBA00022741"/>
    </source>
</evidence>
<feature type="binding site" evidence="8">
    <location>
        <position position="2016"/>
    </location>
    <ligand>
        <name>[4Fe-4S] cluster</name>
        <dbReference type="ChEBI" id="CHEBI:49883"/>
        <label>2</label>
        <note>ligand shared with heterodimeric partner</note>
    </ligand>
</feature>
<keyword evidence="10" id="KW-0732">Signal</keyword>
<dbReference type="FunFam" id="3.40.50.300:FF:001119">
    <property type="entry name" value="Iron-sulfur cluster carrier protein"/>
    <property type="match status" value="1"/>
</dbReference>
<dbReference type="Pfam" id="PF10609">
    <property type="entry name" value="ParA"/>
    <property type="match status" value="1"/>
</dbReference>
<feature type="binding site" evidence="8">
    <location>
        <position position="2019"/>
    </location>
    <ligand>
        <name>[4Fe-4S] cluster</name>
        <dbReference type="ChEBI" id="CHEBI:49883"/>
        <label>2</label>
        <note>ligand shared with heterodimeric partner</note>
    </ligand>
</feature>
<evidence type="ECO:0000259" key="12">
    <source>
        <dbReference type="Pfam" id="PF18961"/>
    </source>
</evidence>
<dbReference type="SUPFAM" id="SSF48208">
    <property type="entry name" value="Six-hairpin glycosidases"/>
    <property type="match status" value="1"/>
</dbReference>
<dbReference type="InterPro" id="IPR008928">
    <property type="entry name" value="6-hairpin_glycosidase_sf"/>
</dbReference>
<evidence type="ECO:0000256" key="7">
    <source>
        <dbReference type="ARBA" id="ARBA00023014"/>
    </source>
</evidence>
<dbReference type="Pfam" id="PF08161">
    <property type="entry name" value="RRP12_HEAT"/>
    <property type="match status" value="1"/>
</dbReference>
<reference evidence="13 14" key="1">
    <citation type="submission" date="2020-04" db="EMBL/GenBank/DDBJ databases">
        <title>Perkinsus olseni comparative genomics.</title>
        <authorList>
            <person name="Bogema D.R."/>
        </authorList>
    </citation>
    <scope>NUCLEOTIDE SEQUENCE [LARGE SCALE GENOMIC DNA]</scope>
    <source>
        <strain evidence="13">ATCC PRA-205</strain>
    </source>
</reference>
<feature type="binding site" evidence="8">
    <location>
        <position position="1790"/>
    </location>
    <ligand>
        <name>[4Fe-4S] cluster</name>
        <dbReference type="ChEBI" id="CHEBI:49883"/>
        <label>1</label>
    </ligand>
</feature>
<feature type="domain" description="RRP12 HEAT" evidence="11">
    <location>
        <begin position="990"/>
        <end position="1078"/>
    </location>
</feature>
<evidence type="ECO:0000256" key="6">
    <source>
        <dbReference type="ARBA" id="ARBA00023004"/>
    </source>
</evidence>
<dbReference type="HAMAP" id="MF_03038">
    <property type="entry name" value="NUBP1"/>
    <property type="match status" value="1"/>
</dbReference>